<dbReference type="Proteomes" id="UP000289555">
    <property type="component" value="Chromosome"/>
</dbReference>
<feature type="compositionally biased region" description="Polar residues" evidence="2">
    <location>
        <begin position="153"/>
        <end position="164"/>
    </location>
</feature>
<feature type="region of interest" description="Disordered" evidence="2">
    <location>
        <begin position="141"/>
        <end position="164"/>
    </location>
</feature>
<name>A0ABN5X076_9GAMM</name>
<dbReference type="InterPro" id="IPR002840">
    <property type="entry name" value="PMDh-S-like_dom"/>
</dbReference>
<evidence type="ECO:0000259" key="3">
    <source>
        <dbReference type="Pfam" id="PF01989"/>
    </source>
</evidence>
<keyword evidence="5" id="KW-1185">Reference proteome</keyword>
<dbReference type="EMBL" id="AP019416">
    <property type="protein sequence ID" value="BBI52649.1"/>
    <property type="molecule type" value="Genomic_DNA"/>
</dbReference>
<dbReference type="Gene3D" id="3.50.30.10">
    <property type="entry name" value="Phosphohistidine domain"/>
    <property type="match status" value="1"/>
</dbReference>
<proteinExistence type="predicted"/>
<accession>A0ABN5X076</accession>
<evidence type="ECO:0000313" key="5">
    <source>
        <dbReference type="Proteomes" id="UP000289555"/>
    </source>
</evidence>
<reference evidence="5" key="1">
    <citation type="journal article" date="2019" name="Microbiol. Resour. Announc.">
        <title>Complete Genome Sequence of Halomonas olivaria, a Moderately Halophilic Bacterium Isolated from Olive Processing Effluents, Obtained by Nanopore Sequencing.</title>
        <authorList>
            <person name="Nagata S."/>
            <person name="Ii K.M."/>
            <person name="Tsukimi T."/>
            <person name="Miura M.C."/>
            <person name="Galipon J."/>
            <person name="Arakawa K."/>
        </authorList>
    </citation>
    <scope>NUCLEOTIDE SEQUENCE [LARGE SCALE GENOMIC DNA]</scope>
    <source>
        <strain evidence="5">TYRC17</strain>
    </source>
</reference>
<sequence length="164" mass="17367">MSDVSLTGRSLVRGSAQGELLYTDVGLSFWGGVDPFSGEIIDCHHPLKGQCLAGRILALPSGRGSCTGSSVLLELLTGQNAPSALIFAEQEEILTLGVIIAETLFEASIPVLFISPEAFATLRLGKYACIENEKIHLSDTPSQEYSAAEPATRYSQQSTLAPPA</sequence>
<organism evidence="4 5">
    <name type="scientific">Vreelandella olivaria</name>
    <dbReference type="NCBI Taxonomy" id="390919"/>
    <lineage>
        <taxon>Bacteria</taxon>
        <taxon>Pseudomonadati</taxon>
        <taxon>Pseudomonadota</taxon>
        <taxon>Gammaproteobacteria</taxon>
        <taxon>Oceanospirillales</taxon>
        <taxon>Halomonadaceae</taxon>
        <taxon>Vreelandella</taxon>
    </lineage>
</organism>
<evidence type="ECO:0000313" key="4">
    <source>
        <dbReference type="EMBL" id="BBI52649.1"/>
    </source>
</evidence>
<protein>
    <recommendedName>
        <fullName evidence="3">Phosphomevalonate dehydratase small subunit-like domain-containing protein</fullName>
    </recommendedName>
</protein>
<dbReference type="PANTHER" id="PTHR36577:SF3">
    <property type="entry name" value="DUF521 DOMAIN PROTEIN (AFU_ORTHOLOGUE AFUA_6G00490)"/>
    <property type="match status" value="1"/>
</dbReference>
<dbReference type="Pfam" id="PF01989">
    <property type="entry name" value="AcnX_swivel_put"/>
    <property type="match status" value="1"/>
</dbReference>
<feature type="domain" description="Phosphomevalonate dehydratase small subunit-like" evidence="3">
    <location>
        <begin position="27"/>
        <end position="111"/>
    </location>
</feature>
<evidence type="ECO:0000256" key="2">
    <source>
        <dbReference type="SAM" id="MobiDB-lite"/>
    </source>
</evidence>
<dbReference type="SUPFAM" id="SSF52016">
    <property type="entry name" value="LeuD/IlvD-like"/>
    <property type="match status" value="1"/>
</dbReference>
<evidence type="ECO:0000256" key="1">
    <source>
        <dbReference type="ARBA" id="ARBA00023239"/>
    </source>
</evidence>
<dbReference type="CDD" id="cd01356">
    <property type="entry name" value="AcnX_swivel"/>
    <property type="match status" value="1"/>
</dbReference>
<keyword evidence="1" id="KW-0456">Lyase</keyword>
<dbReference type="PANTHER" id="PTHR36577">
    <property type="entry name" value="DUF521 DOMAIN PROTEIN (AFU_ORTHOLOGUE AFUA_6G00490)"/>
    <property type="match status" value="1"/>
</dbReference>
<gene>
    <name evidence="4" type="ORF">HORIV_50700</name>
</gene>